<dbReference type="InterPro" id="IPR007221">
    <property type="entry name" value="MreC"/>
</dbReference>
<evidence type="ECO:0000313" key="11">
    <source>
        <dbReference type="Proteomes" id="UP000652995"/>
    </source>
</evidence>
<evidence type="ECO:0000256" key="5">
    <source>
        <dbReference type="PIRNR" id="PIRNR038471"/>
    </source>
</evidence>
<protein>
    <recommendedName>
        <fullName evidence="2 5">Cell shape-determining protein MreC</fullName>
    </recommendedName>
    <alternativeName>
        <fullName evidence="4 5">Cell shape protein MreC</fullName>
    </alternativeName>
</protein>
<name>A0A240C2V5_9STAP</name>
<evidence type="ECO:0000313" key="9">
    <source>
        <dbReference type="EMBL" id="SNW02235.1"/>
    </source>
</evidence>
<dbReference type="Proteomes" id="UP000652995">
    <property type="component" value="Unassembled WGS sequence"/>
</dbReference>
<dbReference type="KEGG" id="smus:C7J88_01705"/>
<comment type="function">
    <text evidence="5">Involved in formation and maintenance of cell shape.</text>
</comment>
<dbReference type="RefSeq" id="WP_095116587.1">
    <property type="nucleotide sequence ID" value="NZ_BMCB01000005.1"/>
</dbReference>
<dbReference type="GO" id="GO:0008360">
    <property type="term" value="P:regulation of cell shape"/>
    <property type="evidence" value="ECO:0007669"/>
    <property type="project" value="UniProtKB-KW"/>
</dbReference>
<evidence type="ECO:0000256" key="1">
    <source>
        <dbReference type="ARBA" id="ARBA00009369"/>
    </source>
</evidence>
<dbReference type="GO" id="GO:0005886">
    <property type="term" value="C:plasma membrane"/>
    <property type="evidence" value="ECO:0007669"/>
    <property type="project" value="TreeGrafter"/>
</dbReference>
<evidence type="ECO:0000313" key="10">
    <source>
        <dbReference type="Proteomes" id="UP000243706"/>
    </source>
</evidence>
<dbReference type="NCBIfam" id="TIGR00219">
    <property type="entry name" value="mreC"/>
    <property type="match status" value="1"/>
</dbReference>
<dbReference type="Gene3D" id="2.40.10.340">
    <property type="entry name" value="Rod shape-determining protein MreC, domain 1"/>
    <property type="match status" value="1"/>
</dbReference>
<dbReference type="Gene3D" id="2.40.10.350">
    <property type="entry name" value="Rod shape-determining protein MreC, domain 2"/>
    <property type="match status" value="1"/>
</dbReference>
<evidence type="ECO:0000256" key="2">
    <source>
        <dbReference type="ARBA" id="ARBA00013855"/>
    </source>
</evidence>
<comment type="similarity">
    <text evidence="1 5">Belongs to the MreC family.</text>
</comment>
<gene>
    <name evidence="8" type="ORF">GCM10007183_12000</name>
    <name evidence="9" type="ORF">SAMEA4412661_00992</name>
</gene>
<organism evidence="9 10">
    <name type="scientific">Staphylococcus muscae</name>
    <dbReference type="NCBI Taxonomy" id="1294"/>
    <lineage>
        <taxon>Bacteria</taxon>
        <taxon>Bacillati</taxon>
        <taxon>Bacillota</taxon>
        <taxon>Bacilli</taxon>
        <taxon>Bacillales</taxon>
        <taxon>Staphylococcaceae</taxon>
        <taxon>Staphylococcus</taxon>
    </lineage>
</organism>
<evidence type="ECO:0000256" key="4">
    <source>
        <dbReference type="ARBA" id="ARBA00032089"/>
    </source>
</evidence>
<accession>A0A240C2V5</accession>
<dbReference type="EMBL" id="BMCB01000005">
    <property type="protein sequence ID" value="GGA89351.1"/>
    <property type="molecule type" value="Genomic_DNA"/>
</dbReference>
<sequence length="278" mass="30945">MSNFFRNNKLVVLFCALILFIGLIGLSIRSNVQSVPEQYVSDTTSFGQRVFSYPVHFVTGSITNLLSDRQPTTNQTKQLEADNQRLQAENKKLKKELDIKDISEYEPVSAAVIARQPDQWMNSLVLDKGAKDGIKPDMAVMTTDGLVGQVTKVNQFSSQVNLVSTKGRLNRLSVNVMHGENEVFGLIDHYDEKNNRLVISDIDNKEKVEKGDKVVTSGLGDQLPKGLYVGEVEKVHNDQYGLSKQVSIKTGANLNQMLHVYVAKRDPKTFADDGGVEK</sequence>
<reference evidence="8" key="1">
    <citation type="journal article" date="2014" name="Int. J. Syst. Evol. Microbiol.">
        <title>Complete genome of a new Firmicutes species belonging to the dominant human colonic microbiota ('Ruminococcus bicirculans') reveals two chromosomes and a selective capacity to utilize plant glucans.</title>
        <authorList>
            <consortium name="NISC Comparative Sequencing Program"/>
            <person name="Wegmann U."/>
            <person name="Louis P."/>
            <person name="Goesmann A."/>
            <person name="Henrissat B."/>
            <person name="Duncan S.H."/>
            <person name="Flint H.J."/>
        </authorList>
    </citation>
    <scope>NUCLEOTIDE SEQUENCE</scope>
    <source>
        <strain evidence="8">CCM 4175</strain>
    </source>
</reference>
<evidence type="ECO:0000256" key="3">
    <source>
        <dbReference type="ARBA" id="ARBA00022960"/>
    </source>
</evidence>
<proteinExistence type="inferred from homology"/>
<evidence type="ECO:0000256" key="6">
    <source>
        <dbReference type="SAM" id="Coils"/>
    </source>
</evidence>
<reference evidence="11" key="3">
    <citation type="journal article" date="2019" name="Int. J. Syst. Evol. Microbiol.">
        <title>The Global Catalogue of Microorganisms (GCM) 10K type strain sequencing project: providing services to taxonomists for standard genome sequencing and annotation.</title>
        <authorList>
            <consortium name="The Broad Institute Genomics Platform"/>
            <consortium name="The Broad Institute Genome Sequencing Center for Infectious Disease"/>
            <person name="Wu L."/>
            <person name="Ma J."/>
        </authorList>
    </citation>
    <scope>NUCLEOTIDE SEQUENCE [LARGE SCALE GENOMIC DNA]</scope>
    <source>
        <strain evidence="11">CCM 4175</strain>
    </source>
</reference>
<dbReference type="PIRSF" id="PIRSF038471">
    <property type="entry name" value="MreC"/>
    <property type="match status" value="1"/>
</dbReference>
<keyword evidence="11" id="KW-1185">Reference proteome</keyword>
<dbReference type="OrthoDB" id="9792313at2"/>
<evidence type="ECO:0000313" key="8">
    <source>
        <dbReference type="EMBL" id="GGA89351.1"/>
    </source>
</evidence>
<dbReference type="EMBL" id="LT906464">
    <property type="protein sequence ID" value="SNW02235.1"/>
    <property type="molecule type" value="Genomic_DNA"/>
</dbReference>
<reference evidence="8" key="4">
    <citation type="submission" date="2024-05" db="EMBL/GenBank/DDBJ databases">
        <authorList>
            <person name="Sun Q."/>
            <person name="Sedlacek I."/>
        </authorList>
    </citation>
    <scope>NUCLEOTIDE SEQUENCE</scope>
    <source>
        <strain evidence="8">CCM 4175</strain>
    </source>
</reference>
<dbReference type="AlphaFoldDB" id="A0A240C2V5"/>
<dbReference type="PANTHER" id="PTHR34138:SF1">
    <property type="entry name" value="CELL SHAPE-DETERMINING PROTEIN MREC"/>
    <property type="match status" value="1"/>
</dbReference>
<keyword evidence="6" id="KW-0175">Coiled coil</keyword>
<evidence type="ECO:0000259" key="7">
    <source>
        <dbReference type="Pfam" id="PF04085"/>
    </source>
</evidence>
<reference evidence="9 10" key="2">
    <citation type="submission" date="2017-06" db="EMBL/GenBank/DDBJ databases">
        <authorList>
            <consortium name="Pathogen Informatics"/>
        </authorList>
    </citation>
    <scope>NUCLEOTIDE SEQUENCE [LARGE SCALE GENOMIC DNA]</scope>
    <source>
        <strain evidence="9 10">NCTC13833</strain>
    </source>
</reference>
<dbReference type="Proteomes" id="UP000243706">
    <property type="component" value="Chromosome 1"/>
</dbReference>
<feature type="coiled-coil region" evidence="6">
    <location>
        <begin position="76"/>
        <end position="103"/>
    </location>
</feature>
<dbReference type="PANTHER" id="PTHR34138">
    <property type="entry name" value="CELL SHAPE-DETERMINING PROTEIN MREC"/>
    <property type="match status" value="1"/>
</dbReference>
<dbReference type="InterPro" id="IPR055342">
    <property type="entry name" value="MreC_beta-barrel_core"/>
</dbReference>
<feature type="domain" description="Rod shape-determining protein MreC beta-barrel core" evidence="7">
    <location>
        <begin position="112"/>
        <end position="263"/>
    </location>
</feature>
<dbReference type="InterPro" id="IPR042177">
    <property type="entry name" value="Cell/Rod_1"/>
</dbReference>
<dbReference type="Pfam" id="PF04085">
    <property type="entry name" value="MreC"/>
    <property type="match status" value="1"/>
</dbReference>
<keyword evidence="3 5" id="KW-0133">Cell shape</keyword>
<dbReference type="InterPro" id="IPR042175">
    <property type="entry name" value="Cell/Rod_MreC_2"/>
</dbReference>